<proteinExistence type="predicted"/>
<evidence type="ECO:0000313" key="2">
    <source>
        <dbReference type="Proteomes" id="UP000054538"/>
    </source>
</evidence>
<organism evidence="1 2">
    <name type="scientific">Paxillus rubicundulus Ve08.2h10</name>
    <dbReference type="NCBI Taxonomy" id="930991"/>
    <lineage>
        <taxon>Eukaryota</taxon>
        <taxon>Fungi</taxon>
        <taxon>Dikarya</taxon>
        <taxon>Basidiomycota</taxon>
        <taxon>Agaricomycotina</taxon>
        <taxon>Agaricomycetes</taxon>
        <taxon>Agaricomycetidae</taxon>
        <taxon>Boletales</taxon>
        <taxon>Paxilineae</taxon>
        <taxon>Paxillaceae</taxon>
        <taxon>Paxillus</taxon>
    </lineage>
</organism>
<dbReference type="AlphaFoldDB" id="A0A0D0DPJ7"/>
<accession>A0A0D0DPJ7</accession>
<keyword evidence="2" id="KW-1185">Reference proteome</keyword>
<name>A0A0D0DPJ7_9AGAM</name>
<reference evidence="1 2" key="1">
    <citation type="submission" date="2014-04" db="EMBL/GenBank/DDBJ databases">
        <authorList>
            <consortium name="DOE Joint Genome Institute"/>
            <person name="Kuo A."/>
            <person name="Kohler A."/>
            <person name="Jargeat P."/>
            <person name="Nagy L.G."/>
            <person name="Floudas D."/>
            <person name="Copeland A."/>
            <person name="Barry K.W."/>
            <person name="Cichocki N."/>
            <person name="Veneault-Fourrey C."/>
            <person name="LaButti K."/>
            <person name="Lindquist E.A."/>
            <person name="Lipzen A."/>
            <person name="Lundell T."/>
            <person name="Morin E."/>
            <person name="Murat C."/>
            <person name="Sun H."/>
            <person name="Tunlid A."/>
            <person name="Henrissat B."/>
            <person name="Grigoriev I.V."/>
            <person name="Hibbett D.S."/>
            <person name="Martin F."/>
            <person name="Nordberg H.P."/>
            <person name="Cantor M.N."/>
            <person name="Hua S.X."/>
        </authorList>
    </citation>
    <scope>NUCLEOTIDE SEQUENCE [LARGE SCALE GENOMIC DNA]</scope>
    <source>
        <strain evidence="1 2">Ve08.2h10</strain>
    </source>
</reference>
<dbReference type="EMBL" id="KN824823">
    <property type="protein sequence ID" value="KIL00993.1"/>
    <property type="molecule type" value="Genomic_DNA"/>
</dbReference>
<sequence length="65" mass="7358">MARLVDMPHIYPTSTLVPSTDHIMTRKSVCPATCSDEVSQYLDVEESTTSRAMCRKAVWELKIRA</sequence>
<dbReference type="Proteomes" id="UP000054538">
    <property type="component" value="Unassembled WGS sequence"/>
</dbReference>
<dbReference type="InParanoid" id="A0A0D0DPJ7"/>
<protein>
    <submittedName>
        <fullName evidence="1">Uncharacterized protein</fullName>
    </submittedName>
</protein>
<dbReference type="HOGENOM" id="CLU_2850344_0_0_1"/>
<gene>
    <name evidence="1" type="ORF">PAXRUDRAFT_821002</name>
</gene>
<reference evidence="2" key="2">
    <citation type="submission" date="2015-01" db="EMBL/GenBank/DDBJ databases">
        <title>Evolutionary Origins and Diversification of the Mycorrhizal Mutualists.</title>
        <authorList>
            <consortium name="DOE Joint Genome Institute"/>
            <consortium name="Mycorrhizal Genomics Consortium"/>
            <person name="Kohler A."/>
            <person name="Kuo A."/>
            <person name="Nagy L.G."/>
            <person name="Floudas D."/>
            <person name="Copeland A."/>
            <person name="Barry K.W."/>
            <person name="Cichocki N."/>
            <person name="Veneault-Fourrey C."/>
            <person name="LaButti K."/>
            <person name="Lindquist E.A."/>
            <person name="Lipzen A."/>
            <person name="Lundell T."/>
            <person name="Morin E."/>
            <person name="Murat C."/>
            <person name="Riley R."/>
            <person name="Ohm R."/>
            <person name="Sun H."/>
            <person name="Tunlid A."/>
            <person name="Henrissat B."/>
            <person name="Grigoriev I.V."/>
            <person name="Hibbett D.S."/>
            <person name="Martin F."/>
        </authorList>
    </citation>
    <scope>NUCLEOTIDE SEQUENCE [LARGE SCALE GENOMIC DNA]</scope>
    <source>
        <strain evidence="2">Ve08.2h10</strain>
    </source>
</reference>
<evidence type="ECO:0000313" key="1">
    <source>
        <dbReference type="EMBL" id="KIL00993.1"/>
    </source>
</evidence>